<evidence type="ECO:0000256" key="1">
    <source>
        <dbReference type="SAM" id="Phobius"/>
    </source>
</evidence>
<evidence type="ECO:0000313" key="2">
    <source>
        <dbReference type="EMBL" id="ACN17041.1"/>
    </source>
</evidence>
<keyword evidence="1" id="KW-0812">Transmembrane</keyword>
<keyword evidence="1" id="KW-0472">Membrane</keyword>
<dbReference type="KEGG" id="dat:HRM2_39830"/>
<dbReference type="EMBL" id="CP001087">
    <property type="protein sequence ID" value="ACN17041.1"/>
    <property type="molecule type" value="Genomic_DNA"/>
</dbReference>
<sequence>MSDSGFFGQGEDKNFEHDIKIKVGGVMVELTQTGKLRIMYGYTFLGAGGFGLGIIMNPDLIQSLLKMPDQDPVIFGITGAVYLAFGFLSIFGLISPIKFSPVLFLQLIYKSLWLAGVIAPMFLKGQFPFYAVLITIIFLTYIIGDLITLPFNYLFSKSNH</sequence>
<organism evidence="2 3">
    <name type="scientific">Desulforapulum autotrophicum (strain ATCC 43914 / DSM 3382 / VKM B-1955 / HRM2)</name>
    <name type="common">Desulfobacterium autotrophicum</name>
    <dbReference type="NCBI Taxonomy" id="177437"/>
    <lineage>
        <taxon>Bacteria</taxon>
        <taxon>Pseudomonadati</taxon>
        <taxon>Thermodesulfobacteriota</taxon>
        <taxon>Desulfobacteria</taxon>
        <taxon>Desulfobacterales</taxon>
        <taxon>Desulfobacteraceae</taxon>
        <taxon>Desulforapulum</taxon>
    </lineage>
</organism>
<accession>C0QBN9</accession>
<name>C0QBN9_DESAH</name>
<gene>
    <name evidence="2" type="ordered locus">HRM2_39830</name>
</gene>
<proteinExistence type="predicted"/>
<reference evidence="2 3" key="1">
    <citation type="journal article" date="2009" name="Environ. Microbiol.">
        <title>Genome sequence of Desulfobacterium autotrophicum HRM2, a marine sulfate reducer oxidizing organic carbon completely to carbon dioxide.</title>
        <authorList>
            <person name="Strittmatter A.W."/>
            <person name="Liesegang H."/>
            <person name="Rabus R."/>
            <person name="Decker I."/>
            <person name="Amann J."/>
            <person name="Andres S."/>
            <person name="Henne A."/>
            <person name="Fricke W.F."/>
            <person name="Martinez-Arias R."/>
            <person name="Bartels D."/>
            <person name="Goesmann A."/>
            <person name="Krause L."/>
            <person name="Puehler A."/>
            <person name="Klenk H.P."/>
            <person name="Richter M."/>
            <person name="Schuler M."/>
            <person name="Gloeckner F.O."/>
            <person name="Meyerdierks A."/>
            <person name="Gottschalk G."/>
            <person name="Amann R."/>
        </authorList>
    </citation>
    <scope>NUCLEOTIDE SEQUENCE [LARGE SCALE GENOMIC DNA]</scope>
    <source>
        <strain evidence="3">ATCC 43914 / DSM 3382 / HRM2</strain>
    </source>
</reference>
<dbReference type="Proteomes" id="UP000000442">
    <property type="component" value="Chromosome"/>
</dbReference>
<dbReference type="HOGENOM" id="CLU_1872100_0_0_7"/>
<keyword evidence="3" id="KW-1185">Reference proteome</keyword>
<dbReference type="AlphaFoldDB" id="C0QBN9"/>
<protein>
    <submittedName>
        <fullName evidence="2">Uncharacterized protein</fullName>
    </submittedName>
</protein>
<feature type="transmembrane region" description="Helical" evidence="1">
    <location>
        <begin position="129"/>
        <end position="155"/>
    </location>
</feature>
<evidence type="ECO:0000313" key="3">
    <source>
        <dbReference type="Proteomes" id="UP000000442"/>
    </source>
</evidence>
<dbReference type="eggNOG" id="ENOG502ZYW9">
    <property type="taxonomic scope" value="Bacteria"/>
</dbReference>
<dbReference type="STRING" id="177437.HRM2_39830"/>
<feature type="transmembrane region" description="Helical" evidence="1">
    <location>
        <begin position="73"/>
        <end position="95"/>
    </location>
</feature>
<keyword evidence="1" id="KW-1133">Transmembrane helix</keyword>
<feature type="transmembrane region" description="Helical" evidence="1">
    <location>
        <begin position="39"/>
        <end position="61"/>
    </location>
</feature>
<feature type="transmembrane region" description="Helical" evidence="1">
    <location>
        <begin position="102"/>
        <end position="123"/>
    </location>
</feature>